<feature type="compositionally biased region" description="Polar residues" evidence="7">
    <location>
        <begin position="940"/>
        <end position="961"/>
    </location>
</feature>
<evidence type="ECO:0000256" key="6">
    <source>
        <dbReference type="PROSITE-ProRule" id="PRU10141"/>
    </source>
</evidence>
<dbReference type="PROSITE" id="PS00107">
    <property type="entry name" value="PROTEIN_KINASE_ATP"/>
    <property type="match status" value="1"/>
</dbReference>
<keyword evidence="2" id="KW-0808">Transferase</keyword>
<dbReference type="CDD" id="cd06606">
    <property type="entry name" value="STKc_MAPKKK"/>
    <property type="match status" value="1"/>
</dbReference>
<comment type="caution">
    <text evidence="9">The sequence shown here is derived from an EMBL/GenBank/DDBJ whole genome shotgun (WGS) entry which is preliminary data.</text>
</comment>
<dbReference type="AlphaFoldDB" id="A0A814HU39"/>
<dbReference type="GO" id="GO:0000165">
    <property type="term" value="P:MAPK cascade"/>
    <property type="evidence" value="ECO:0007669"/>
    <property type="project" value="InterPro"/>
</dbReference>
<dbReference type="Pfam" id="PF00069">
    <property type="entry name" value="Pkinase"/>
    <property type="match status" value="2"/>
</dbReference>
<accession>A0A814HU39</accession>
<keyword evidence="5 6" id="KW-0067">ATP-binding</keyword>
<evidence type="ECO:0000259" key="8">
    <source>
        <dbReference type="PROSITE" id="PS50011"/>
    </source>
</evidence>
<dbReference type="Proteomes" id="UP000663832">
    <property type="component" value="Unassembled WGS sequence"/>
</dbReference>
<evidence type="ECO:0000256" key="1">
    <source>
        <dbReference type="ARBA" id="ARBA00022527"/>
    </source>
</evidence>
<dbReference type="PROSITE" id="PS00108">
    <property type="entry name" value="PROTEIN_KINASE_ST"/>
    <property type="match status" value="1"/>
</dbReference>
<evidence type="ECO:0000256" key="2">
    <source>
        <dbReference type="ARBA" id="ARBA00022679"/>
    </source>
</evidence>
<keyword evidence="11" id="KW-1185">Reference proteome</keyword>
<dbReference type="OrthoDB" id="275301at2759"/>
<dbReference type="InterPro" id="IPR000719">
    <property type="entry name" value="Prot_kinase_dom"/>
</dbReference>
<evidence type="ECO:0000256" key="7">
    <source>
        <dbReference type="SAM" id="MobiDB-lite"/>
    </source>
</evidence>
<dbReference type="PANTHER" id="PTHR11584:SF394">
    <property type="entry name" value="APOPTOTIC SIGNAL-REGULATING KINASE 1, ISOFORM C"/>
    <property type="match status" value="1"/>
</dbReference>
<keyword evidence="4" id="KW-0418">Kinase</keyword>
<feature type="domain" description="Protein kinase" evidence="8">
    <location>
        <begin position="616"/>
        <end position="918"/>
    </location>
</feature>
<dbReference type="PROSITE" id="PS50011">
    <property type="entry name" value="PROTEIN_KINASE_DOM"/>
    <property type="match status" value="1"/>
</dbReference>
<dbReference type="PANTHER" id="PTHR11584">
    <property type="entry name" value="SERINE/THREONINE PROTEIN KINASE"/>
    <property type="match status" value="1"/>
</dbReference>
<dbReference type="Gene3D" id="1.10.510.10">
    <property type="entry name" value="Transferase(Phosphotransferase) domain 1"/>
    <property type="match status" value="1"/>
</dbReference>
<reference evidence="9" key="1">
    <citation type="submission" date="2021-02" db="EMBL/GenBank/DDBJ databases">
        <authorList>
            <person name="Nowell W R."/>
        </authorList>
    </citation>
    <scope>NUCLEOTIDE SEQUENCE</scope>
</reference>
<sequence length="1256" mass="143971">MSGLKVVLLTESDSLKQDVPLLYKSSGQKLWDTIRSIVSELHYCCETVELNKLDFQEHESVNKFLNAAIVIMDVTNQDCRPSFMYHKGNRESVDCIDDIVLIQASGLENDNTIQDLKTTCKIKQLIVYRYDEKKDSFYDVTTPTNPPTSLKKNLKHLLREAANNMQQGLSTRYLNLMEKRKNNVNDKNAERIYLWKEICDEILTETNQRYATPKLIISLMYAFRDIQDYQSMIELIERCEQYETISMNIQNNMLISYLTAFARSRRNENNDRDKALEILERLCQTKRTESELSNDIICLRGRIYKDKYTESNCQDKDSLEKAIEWYRKGFAADPNIYAGINLLLLLAITTDDLIKNNEAYKIIIQLNALLGKKGRSLKDLNDYWDVATYFELHAVQHDWLKACQAALHMYSLNPPIWYLKSTINNLKILHQATRIRVQQRPRESSQTTSAGEDIYSFWIDFFSDAINSHSTSTEERELPAQVPILVCENYEKTDGTILNNIYIAAYLQLNFHTGSERETLVIRILEQQKQIHHGDLIKTIEMNSIRSILNVKYDNRSIFLYAYENSETFSSVEVQIYFASAERRTAFNEKMSKYRVEPNTPEAKLEFDLEFDRDQQGQRIALGQGTYGKVYVAEDKITFKKFAVKEIPVRNPGYTEVLENEIKILSTLNHKNIVSYYGTAIDSKKKPPVFQVIMEYVDGGSLSTHLSKFGQFREASIKNYTRQLLEGVQYLHENQIVHRDIKSANILVNSKGEIKIADFGTSKRLAGLHLCTEDNVLKRLPAFTVGSGNRHRFTGPNGYRFTDPSGCRFTGSNSYRSATVNGTLQYMCPDVVLVPATGYGPGVDIWSVGCTVIEMATGKRPFHNVVNQYALLLKLGNDKQPPDIPSELTDAAKDFLAKCFEPTQKRPSAKDLLNHPFLKIKNGLNRETSNNHIGDKTENQIRLSDSSSTLHRSASEDSGSMSFEPARSLAAQVSLDDCRRYELANILRDKPNREMLIGQWMYLIEEKQETEILNIAKLLILLSGICDYLDKGNVDSLENALDKVCDRTSMDDDLRIDLERSFYLFIKAANNVLTTRNILPPHVLFALDNIIRRIAEHLVGLIRSDFKTATNNMIPSTPNNDYRCNATHSRTVSTSSFDGSTNDETARLYQQYRKLAEKNHDQLNQLIKIESDNEIRLTELLTTQQNNISSKAAEIFFPVESSTPAEETNEIRITPMAAVSKGIKRSRTLFELEQEHERLLKHITDNRIRVNEVLQS</sequence>
<dbReference type="Pfam" id="PF20302">
    <property type="entry name" value="HisK-N-like"/>
    <property type="match status" value="1"/>
</dbReference>
<dbReference type="InterPro" id="IPR025136">
    <property type="entry name" value="MAP3K_TRAF-bd"/>
</dbReference>
<dbReference type="Pfam" id="PF19039">
    <property type="entry name" value="ASK_PH"/>
    <property type="match status" value="1"/>
</dbReference>
<evidence type="ECO:0000256" key="4">
    <source>
        <dbReference type="ARBA" id="ARBA00022777"/>
    </source>
</evidence>
<feature type="binding site" evidence="6">
    <location>
        <position position="645"/>
    </location>
    <ligand>
        <name>ATP</name>
        <dbReference type="ChEBI" id="CHEBI:30616"/>
    </ligand>
</feature>
<dbReference type="Gene3D" id="3.30.200.20">
    <property type="entry name" value="Phosphorylase Kinase, domain 1"/>
    <property type="match status" value="1"/>
</dbReference>
<dbReference type="SUPFAM" id="SSF56112">
    <property type="entry name" value="Protein kinase-like (PK-like)"/>
    <property type="match status" value="1"/>
</dbReference>
<proteinExistence type="predicted"/>
<dbReference type="SUPFAM" id="SSF81901">
    <property type="entry name" value="HCP-like"/>
    <property type="match status" value="1"/>
</dbReference>
<keyword evidence="1" id="KW-0723">Serine/threonine-protein kinase</keyword>
<dbReference type="Proteomes" id="UP000663877">
    <property type="component" value="Unassembled WGS sequence"/>
</dbReference>
<dbReference type="GO" id="GO:0004674">
    <property type="term" value="F:protein serine/threonine kinase activity"/>
    <property type="evidence" value="ECO:0007669"/>
    <property type="project" value="UniProtKB-KW"/>
</dbReference>
<dbReference type="InterPro" id="IPR017441">
    <property type="entry name" value="Protein_kinase_ATP_BS"/>
</dbReference>
<feature type="region of interest" description="Disordered" evidence="7">
    <location>
        <begin position="928"/>
        <end position="963"/>
    </location>
</feature>
<evidence type="ECO:0000256" key="3">
    <source>
        <dbReference type="ARBA" id="ARBA00022741"/>
    </source>
</evidence>
<evidence type="ECO:0000313" key="10">
    <source>
        <dbReference type="EMBL" id="CAF1560122.1"/>
    </source>
</evidence>
<dbReference type="Pfam" id="PF13281">
    <property type="entry name" value="MAP3K_TRAF_bd"/>
    <property type="match status" value="1"/>
</dbReference>
<gene>
    <name evidence="9" type="ORF">BJG266_LOCUS16696</name>
    <name evidence="10" type="ORF">QVE165_LOCUS47827</name>
</gene>
<organism evidence="9 12">
    <name type="scientific">Adineta steineri</name>
    <dbReference type="NCBI Taxonomy" id="433720"/>
    <lineage>
        <taxon>Eukaryota</taxon>
        <taxon>Metazoa</taxon>
        <taxon>Spiralia</taxon>
        <taxon>Gnathifera</taxon>
        <taxon>Rotifera</taxon>
        <taxon>Eurotatoria</taxon>
        <taxon>Bdelloidea</taxon>
        <taxon>Adinetida</taxon>
        <taxon>Adinetidae</taxon>
        <taxon>Adineta</taxon>
    </lineage>
</organism>
<name>A0A814HU39_9BILA</name>
<evidence type="ECO:0000313" key="11">
    <source>
        <dbReference type="Proteomes" id="UP000663832"/>
    </source>
</evidence>
<dbReference type="EMBL" id="CAJNOM010000774">
    <property type="protein sequence ID" value="CAF1560122.1"/>
    <property type="molecule type" value="Genomic_DNA"/>
</dbReference>
<keyword evidence="3 6" id="KW-0547">Nucleotide-binding</keyword>
<evidence type="ECO:0000313" key="12">
    <source>
        <dbReference type="Proteomes" id="UP000663877"/>
    </source>
</evidence>
<dbReference type="GO" id="GO:0005524">
    <property type="term" value="F:ATP binding"/>
    <property type="evidence" value="ECO:0007669"/>
    <property type="project" value="UniProtKB-UniRule"/>
</dbReference>
<dbReference type="InterPro" id="IPR043969">
    <property type="entry name" value="MAP3K_PH"/>
</dbReference>
<dbReference type="SMART" id="SM00220">
    <property type="entry name" value="S_TKc"/>
    <property type="match status" value="1"/>
</dbReference>
<evidence type="ECO:0000313" key="9">
    <source>
        <dbReference type="EMBL" id="CAF1015363.1"/>
    </source>
</evidence>
<dbReference type="EMBL" id="CAJNOI010000078">
    <property type="protein sequence ID" value="CAF1015363.1"/>
    <property type="molecule type" value="Genomic_DNA"/>
</dbReference>
<protein>
    <recommendedName>
        <fullName evidence="8">Protein kinase domain-containing protein</fullName>
    </recommendedName>
</protein>
<dbReference type="InterPro" id="IPR046873">
    <property type="entry name" value="HisK-N-like"/>
</dbReference>
<dbReference type="InterPro" id="IPR011009">
    <property type="entry name" value="Kinase-like_dom_sf"/>
</dbReference>
<dbReference type="InterPro" id="IPR008271">
    <property type="entry name" value="Ser/Thr_kinase_AS"/>
</dbReference>
<evidence type="ECO:0000256" key="5">
    <source>
        <dbReference type="ARBA" id="ARBA00022840"/>
    </source>
</evidence>